<evidence type="ECO:0000313" key="4">
    <source>
        <dbReference type="Proteomes" id="UP001174936"/>
    </source>
</evidence>
<organism evidence="3 4">
    <name type="scientific">Cercophora newfieldiana</name>
    <dbReference type="NCBI Taxonomy" id="92897"/>
    <lineage>
        <taxon>Eukaryota</taxon>
        <taxon>Fungi</taxon>
        <taxon>Dikarya</taxon>
        <taxon>Ascomycota</taxon>
        <taxon>Pezizomycotina</taxon>
        <taxon>Sordariomycetes</taxon>
        <taxon>Sordariomycetidae</taxon>
        <taxon>Sordariales</taxon>
        <taxon>Lasiosphaeriaceae</taxon>
        <taxon>Cercophora</taxon>
    </lineage>
</organism>
<feature type="transmembrane region" description="Helical" evidence="2">
    <location>
        <begin position="162"/>
        <end position="184"/>
    </location>
</feature>
<reference evidence="3" key="1">
    <citation type="submission" date="2023-06" db="EMBL/GenBank/DDBJ databases">
        <title>Genome-scale phylogeny and comparative genomics of the fungal order Sordariales.</title>
        <authorList>
            <consortium name="Lawrence Berkeley National Laboratory"/>
            <person name="Hensen N."/>
            <person name="Bonometti L."/>
            <person name="Westerberg I."/>
            <person name="Brannstrom I.O."/>
            <person name="Guillou S."/>
            <person name="Cros-Aarteil S."/>
            <person name="Calhoun S."/>
            <person name="Haridas S."/>
            <person name="Kuo A."/>
            <person name="Mondo S."/>
            <person name="Pangilinan J."/>
            <person name="Riley R."/>
            <person name="Labutti K."/>
            <person name="Andreopoulos B."/>
            <person name="Lipzen A."/>
            <person name="Chen C."/>
            <person name="Yanf M."/>
            <person name="Daum C."/>
            <person name="Ng V."/>
            <person name="Clum A."/>
            <person name="Steindorff A."/>
            <person name="Ohm R."/>
            <person name="Martin F."/>
            <person name="Silar P."/>
            <person name="Natvig D."/>
            <person name="Lalanne C."/>
            <person name="Gautier V."/>
            <person name="Ament-Velasquez S.L."/>
            <person name="Kruys A."/>
            <person name="Hutchinson M.I."/>
            <person name="Powell A.J."/>
            <person name="Barry K."/>
            <person name="Miller A.N."/>
            <person name="Grigoriev I.V."/>
            <person name="Debuchy R."/>
            <person name="Gladieux P."/>
            <person name="Thoren M.H."/>
            <person name="Johannesson H."/>
        </authorList>
    </citation>
    <scope>NUCLEOTIDE SEQUENCE</scope>
    <source>
        <strain evidence="3">SMH2532-1</strain>
    </source>
</reference>
<feature type="transmembrane region" description="Helical" evidence="2">
    <location>
        <begin position="65"/>
        <end position="87"/>
    </location>
</feature>
<dbReference type="AlphaFoldDB" id="A0AA40CXN7"/>
<feature type="region of interest" description="Disordered" evidence="1">
    <location>
        <begin position="203"/>
        <end position="259"/>
    </location>
</feature>
<dbReference type="Proteomes" id="UP001174936">
    <property type="component" value="Unassembled WGS sequence"/>
</dbReference>
<feature type="compositionally biased region" description="Basic and acidic residues" evidence="1">
    <location>
        <begin position="245"/>
        <end position="259"/>
    </location>
</feature>
<feature type="transmembrane region" description="Helical" evidence="2">
    <location>
        <begin position="31"/>
        <end position="53"/>
    </location>
</feature>
<evidence type="ECO:0008006" key="5">
    <source>
        <dbReference type="Google" id="ProtNLM"/>
    </source>
</evidence>
<feature type="compositionally biased region" description="Basic and acidic residues" evidence="1">
    <location>
        <begin position="208"/>
        <end position="218"/>
    </location>
</feature>
<evidence type="ECO:0000256" key="1">
    <source>
        <dbReference type="SAM" id="MobiDB-lite"/>
    </source>
</evidence>
<comment type="caution">
    <text evidence="3">The sequence shown here is derived from an EMBL/GenBank/DDBJ whole genome shotgun (WGS) entry which is preliminary data.</text>
</comment>
<proteinExistence type="predicted"/>
<evidence type="ECO:0000256" key="2">
    <source>
        <dbReference type="SAM" id="Phobius"/>
    </source>
</evidence>
<sequence>MLCGIQRILFQEYQLKDVLTYTDKHYDRWMWFNLLFLATSSIIGALSSGFFFSDDKAVHIPGQSPAQSFVMVASGTSTLCVVLHFLAAREQDRKMYLIYSVRKVFDVSTCKELQQRFPHFSHAWVVILQFYALFAWVVALILTACVWGIWVQNTNHSLARYVLANMVASCMGVSFTTAYLASILRAKRPYRLRSWKKEVEDLPMIEPPTDKKSEKEGGDDFDSDLNPAGGKGMEKNGQPTPIFKTKGDIKLSDEKRVPQ</sequence>
<keyword evidence="2" id="KW-1133">Transmembrane helix</keyword>
<accession>A0AA40CXN7</accession>
<dbReference type="EMBL" id="JAULSV010000002">
    <property type="protein sequence ID" value="KAK0653048.1"/>
    <property type="molecule type" value="Genomic_DNA"/>
</dbReference>
<keyword evidence="2" id="KW-0472">Membrane</keyword>
<keyword evidence="4" id="KW-1185">Reference proteome</keyword>
<keyword evidence="2" id="KW-0812">Transmembrane</keyword>
<feature type="transmembrane region" description="Helical" evidence="2">
    <location>
        <begin position="123"/>
        <end position="150"/>
    </location>
</feature>
<name>A0AA40CXN7_9PEZI</name>
<protein>
    <recommendedName>
        <fullName evidence="5">Transmembrane protein</fullName>
    </recommendedName>
</protein>
<gene>
    <name evidence="3" type="ORF">B0T16DRAFT_407333</name>
</gene>
<evidence type="ECO:0000313" key="3">
    <source>
        <dbReference type="EMBL" id="KAK0653048.1"/>
    </source>
</evidence>